<keyword evidence="3" id="KW-1185">Reference proteome</keyword>
<dbReference type="PRINTS" id="PR00837">
    <property type="entry name" value="V5TPXLIKE"/>
</dbReference>
<dbReference type="CDD" id="cd05380">
    <property type="entry name" value="CAP_euk"/>
    <property type="match status" value="1"/>
</dbReference>
<dbReference type="InterPro" id="IPR018244">
    <property type="entry name" value="Allrgn_V5/Tpx1_CS"/>
</dbReference>
<sequence length="137" mass="14669">MATIAAQIAASCTYGHNTTAGSGDYGQNIGAGYTSSQVPVMIGDDMYNKEMPNYPLPYGLDDPDTSNFDSWGHFSQIVWKGTQQVGCATQFCPNGVVGAEFTQYFTVCNYYPPGNIQGAYSNVGAPLDQPITVELTN</sequence>
<dbReference type="STRING" id="1367422.A0A178ZTR8"/>
<evidence type="ECO:0000313" key="3">
    <source>
        <dbReference type="Proteomes" id="UP000078343"/>
    </source>
</evidence>
<name>A0A178ZTR8_9EURO</name>
<dbReference type="Proteomes" id="UP000078343">
    <property type="component" value="Unassembled WGS sequence"/>
</dbReference>
<dbReference type="InterPro" id="IPR014044">
    <property type="entry name" value="CAP_dom"/>
</dbReference>
<reference evidence="2 3" key="1">
    <citation type="submission" date="2016-04" db="EMBL/GenBank/DDBJ databases">
        <title>Draft genome of Fonsecaea erecta CBS 125763.</title>
        <authorList>
            <person name="Weiss V.A."/>
            <person name="Vicente V.A."/>
            <person name="Raittz R.T."/>
            <person name="Moreno L.F."/>
            <person name="De Souza E.M."/>
            <person name="Pedrosa F.O."/>
            <person name="Steffens M.B."/>
            <person name="Faoro H."/>
            <person name="Tadra-Sfeir M.Z."/>
            <person name="Najafzadeh M.J."/>
            <person name="Felipe M.S."/>
            <person name="Teixeira M."/>
            <person name="Sun J."/>
            <person name="Xi L."/>
            <person name="Gomes R."/>
            <person name="De Azevedo C.M."/>
            <person name="Salgado C.G."/>
            <person name="Da Silva M.B."/>
            <person name="Nascimento M.F."/>
            <person name="Queiroz-Telles F."/>
            <person name="Attili D.S."/>
            <person name="Gorbushina A."/>
        </authorList>
    </citation>
    <scope>NUCLEOTIDE SEQUENCE [LARGE SCALE GENOMIC DNA]</scope>
    <source>
        <strain evidence="2 3">CBS 125763</strain>
    </source>
</reference>
<feature type="domain" description="SCP" evidence="1">
    <location>
        <begin position="1"/>
        <end position="118"/>
    </location>
</feature>
<gene>
    <name evidence="2" type="ORF">AYL99_01810</name>
</gene>
<dbReference type="PANTHER" id="PTHR10334">
    <property type="entry name" value="CYSTEINE-RICH SECRETORY PROTEIN-RELATED"/>
    <property type="match status" value="1"/>
</dbReference>
<organism evidence="2 3">
    <name type="scientific">Fonsecaea erecta</name>
    <dbReference type="NCBI Taxonomy" id="1367422"/>
    <lineage>
        <taxon>Eukaryota</taxon>
        <taxon>Fungi</taxon>
        <taxon>Dikarya</taxon>
        <taxon>Ascomycota</taxon>
        <taxon>Pezizomycotina</taxon>
        <taxon>Eurotiomycetes</taxon>
        <taxon>Chaetothyriomycetidae</taxon>
        <taxon>Chaetothyriales</taxon>
        <taxon>Herpotrichiellaceae</taxon>
        <taxon>Fonsecaea</taxon>
    </lineage>
</organism>
<dbReference type="Gene3D" id="3.40.33.10">
    <property type="entry name" value="CAP"/>
    <property type="match status" value="1"/>
</dbReference>
<dbReference type="GO" id="GO:0005576">
    <property type="term" value="C:extracellular region"/>
    <property type="evidence" value="ECO:0007669"/>
    <property type="project" value="InterPro"/>
</dbReference>
<comment type="caution">
    <text evidence="2">The sequence shown here is derived from an EMBL/GenBank/DDBJ whole genome shotgun (WGS) entry which is preliminary data.</text>
</comment>
<dbReference type="RefSeq" id="XP_018695950.1">
    <property type="nucleotide sequence ID" value="XM_018833326.1"/>
</dbReference>
<dbReference type="Pfam" id="PF00188">
    <property type="entry name" value="CAP"/>
    <property type="match status" value="1"/>
</dbReference>
<dbReference type="AlphaFoldDB" id="A0A178ZTR8"/>
<accession>A0A178ZTR8</accession>
<proteinExistence type="predicted"/>
<dbReference type="EMBL" id="LVYI01000002">
    <property type="protein sequence ID" value="OAP62583.1"/>
    <property type="molecule type" value="Genomic_DNA"/>
</dbReference>
<protein>
    <recommendedName>
        <fullName evidence="1">SCP domain-containing protein</fullName>
    </recommendedName>
</protein>
<dbReference type="InterPro" id="IPR035940">
    <property type="entry name" value="CAP_sf"/>
</dbReference>
<evidence type="ECO:0000259" key="1">
    <source>
        <dbReference type="SMART" id="SM00198"/>
    </source>
</evidence>
<evidence type="ECO:0000313" key="2">
    <source>
        <dbReference type="EMBL" id="OAP62583.1"/>
    </source>
</evidence>
<dbReference type="GeneID" id="30005980"/>
<dbReference type="OrthoDB" id="337038at2759"/>
<dbReference type="SUPFAM" id="SSF55797">
    <property type="entry name" value="PR-1-like"/>
    <property type="match status" value="1"/>
</dbReference>
<dbReference type="InterPro" id="IPR001283">
    <property type="entry name" value="CRISP-related"/>
</dbReference>
<dbReference type="SMART" id="SM00198">
    <property type="entry name" value="SCP"/>
    <property type="match status" value="1"/>
</dbReference>
<dbReference type="PROSITE" id="PS01009">
    <property type="entry name" value="CRISP_1"/>
    <property type="match status" value="1"/>
</dbReference>